<sequence>ENVHVLLHDENVYRFECTYNPTRLSIQLMKDANERSEVVAVSVDPSFASYLHQDYLSDNHGRKESSAIVLKRNIQKFRDPNESDGFRKATETARIMNGLECKMSSSTSK</sequence>
<evidence type="ECO:0000313" key="2">
    <source>
        <dbReference type="EMBL" id="EPS71544.1"/>
    </source>
</evidence>
<feature type="domain" description="Sin3 C-terminal" evidence="1">
    <location>
        <begin position="3"/>
        <end position="108"/>
    </location>
</feature>
<name>S8CVW2_9LAMI</name>
<accession>S8CVW2</accession>
<keyword evidence="3" id="KW-1185">Reference proteome</keyword>
<dbReference type="Proteomes" id="UP000015453">
    <property type="component" value="Unassembled WGS sequence"/>
</dbReference>
<feature type="non-terminal residue" evidence="2">
    <location>
        <position position="1"/>
    </location>
</feature>
<proteinExistence type="predicted"/>
<dbReference type="Pfam" id="PF16879">
    <property type="entry name" value="Sin3a_C"/>
    <property type="match status" value="1"/>
</dbReference>
<evidence type="ECO:0000313" key="3">
    <source>
        <dbReference type="Proteomes" id="UP000015453"/>
    </source>
</evidence>
<reference evidence="2 3" key="1">
    <citation type="journal article" date="2013" name="BMC Genomics">
        <title>The miniature genome of a carnivorous plant Genlisea aurea contains a low number of genes and short non-coding sequences.</title>
        <authorList>
            <person name="Leushkin E.V."/>
            <person name="Sutormin R.A."/>
            <person name="Nabieva E.R."/>
            <person name="Penin A.A."/>
            <person name="Kondrashov A.S."/>
            <person name="Logacheva M.D."/>
        </authorList>
    </citation>
    <scope>NUCLEOTIDE SEQUENCE [LARGE SCALE GENOMIC DNA]</scope>
</reference>
<evidence type="ECO:0000259" key="1">
    <source>
        <dbReference type="Pfam" id="PF16879"/>
    </source>
</evidence>
<dbReference type="AlphaFoldDB" id="S8CVW2"/>
<organism evidence="2 3">
    <name type="scientific">Genlisea aurea</name>
    <dbReference type="NCBI Taxonomy" id="192259"/>
    <lineage>
        <taxon>Eukaryota</taxon>
        <taxon>Viridiplantae</taxon>
        <taxon>Streptophyta</taxon>
        <taxon>Embryophyta</taxon>
        <taxon>Tracheophyta</taxon>
        <taxon>Spermatophyta</taxon>
        <taxon>Magnoliopsida</taxon>
        <taxon>eudicotyledons</taxon>
        <taxon>Gunneridae</taxon>
        <taxon>Pentapetalae</taxon>
        <taxon>asterids</taxon>
        <taxon>lamiids</taxon>
        <taxon>Lamiales</taxon>
        <taxon>Lentibulariaceae</taxon>
        <taxon>Genlisea</taxon>
    </lineage>
</organism>
<protein>
    <recommendedName>
        <fullName evidence="1">Sin3 C-terminal domain-containing protein</fullName>
    </recommendedName>
</protein>
<dbReference type="EMBL" id="AUSU01001214">
    <property type="protein sequence ID" value="EPS71544.1"/>
    <property type="molecule type" value="Genomic_DNA"/>
</dbReference>
<dbReference type="InterPro" id="IPR031693">
    <property type="entry name" value="Sin3_C"/>
</dbReference>
<dbReference type="OrthoDB" id="10265969at2759"/>
<gene>
    <name evidence="2" type="ORF">M569_03216</name>
</gene>
<comment type="caution">
    <text evidence="2">The sequence shown here is derived from an EMBL/GenBank/DDBJ whole genome shotgun (WGS) entry which is preliminary data.</text>
</comment>
<feature type="non-terminal residue" evidence="2">
    <location>
        <position position="109"/>
    </location>
</feature>